<evidence type="ECO:0000313" key="7">
    <source>
        <dbReference type="EMBL" id="KIL49767.1"/>
    </source>
</evidence>
<dbReference type="GO" id="GO:0005886">
    <property type="term" value="C:plasma membrane"/>
    <property type="evidence" value="ECO:0007669"/>
    <property type="project" value="UniProtKB-SubCell"/>
</dbReference>
<dbReference type="InterPro" id="IPR039072">
    <property type="entry name" value="ATP_synth_I_Bacilli"/>
</dbReference>
<evidence type="ECO:0000256" key="2">
    <source>
        <dbReference type="ARBA" id="ARBA00022475"/>
    </source>
</evidence>
<keyword evidence="3 6" id="KW-0812">Transmembrane</keyword>
<dbReference type="InterPro" id="IPR005598">
    <property type="entry name" value="ATP_synth_I"/>
</dbReference>
<gene>
    <name evidence="7" type="ORF">KP78_12350</name>
</gene>
<proteinExistence type="predicted"/>
<organism evidence="7 8">
    <name type="scientific">Jeotgalibacillus soli</name>
    <dbReference type="NCBI Taxonomy" id="889306"/>
    <lineage>
        <taxon>Bacteria</taxon>
        <taxon>Bacillati</taxon>
        <taxon>Bacillota</taxon>
        <taxon>Bacilli</taxon>
        <taxon>Bacillales</taxon>
        <taxon>Caryophanaceae</taxon>
        <taxon>Jeotgalibacillus</taxon>
    </lineage>
</organism>
<accession>A0A0C2VLH2</accession>
<keyword evidence="4 6" id="KW-1133">Transmembrane helix</keyword>
<comment type="caution">
    <text evidence="7">The sequence shown here is derived from an EMBL/GenBank/DDBJ whole genome shotgun (WGS) entry which is preliminary data.</text>
</comment>
<evidence type="ECO:0000313" key="8">
    <source>
        <dbReference type="Proteomes" id="UP000031938"/>
    </source>
</evidence>
<feature type="transmembrane region" description="Helical" evidence="6">
    <location>
        <begin position="72"/>
        <end position="89"/>
    </location>
</feature>
<protein>
    <submittedName>
        <fullName evidence="7">ATP synthase I</fullName>
    </submittedName>
</protein>
<dbReference type="Pfam" id="PF03899">
    <property type="entry name" value="ATP-synt_I"/>
    <property type="match status" value="1"/>
</dbReference>
<evidence type="ECO:0000256" key="5">
    <source>
        <dbReference type="ARBA" id="ARBA00023136"/>
    </source>
</evidence>
<evidence type="ECO:0000256" key="1">
    <source>
        <dbReference type="ARBA" id="ARBA00004651"/>
    </source>
</evidence>
<dbReference type="AlphaFoldDB" id="A0A0C2VLH2"/>
<dbReference type="PATRIC" id="fig|889306.3.peg.1242"/>
<keyword evidence="8" id="KW-1185">Reference proteome</keyword>
<comment type="subcellular location">
    <subcellularLocation>
        <location evidence="1">Cell membrane</location>
        <topology evidence="1">Multi-pass membrane protein</topology>
    </subcellularLocation>
</comment>
<evidence type="ECO:0000256" key="4">
    <source>
        <dbReference type="ARBA" id="ARBA00022989"/>
    </source>
</evidence>
<dbReference type="PANTHER" id="PTHR40035">
    <property type="entry name" value="ATP SYNTHASE PROTEIN I"/>
    <property type="match status" value="1"/>
</dbReference>
<keyword evidence="2" id="KW-1003">Cell membrane</keyword>
<sequence>MPDLKQHFQRYTKYILYLLSIFVLGWGFTPYPAVFLGLIIGSSLSLFNLWLIKKRMERFDRALDQGKKVRSLGTFTRMASAGFAVLIALEFPEFIHMISTVIGLMMVYIVIMIDYFIQQFILSNKREER</sequence>
<dbReference type="PANTHER" id="PTHR40035:SF1">
    <property type="entry name" value="ATP SYNTHASE PROTEIN I"/>
    <property type="match status" value="1"/>
</dbReference>
<feature type="transmembrane region" description="Helical" evidence="6">
    <location>
        <begin position="12"/>
        <end position="28"/>
    </location>
</feature>
<name>A0A0C2VLH2_9BACL</name>
<evidence type="ECO:0000256" key="6">
    <source>
        <dbReference type="SAM" id="Phobius"/>
    </source>
</evidence>
<reference evidence="7 8" key="1">
    <citation type="submission" date="2015-01" db="EMBL/GenBank/DDBJ databases">
        <title>Genome sequencing of Jeotgalibacillus soli.</title>
        <authorList>
            <person name="Goh K.M."/>
            <person name="Chan K.-G."/>
            <person name="Yaakop A.S."/>
            <person name="Ee R."/>
            <person name="Gan H.M."/>
            <person name="Chan C.S."/>
        </authorList>
    </citation>
    <scope>NUCLEOTIDE SEQUENCE [LARGE SCALE GENOMIC DNA]</scope>
    <source>
        <strain evidence="7 8">P9</strain>
    </source>
</reference>
<dbReference type="OrthoDB" id="2355635at2"/>
<keyword evidence="5 6" id="KW-0472">Membrane</keyword>
<evidence type="ECO:0000256" key="3">
    <source>
        <dbReference type="ARBA" id="ARBA00022692"/>
    </source>
</evidence>
<dbReference type="STRING" id="889306.KP78_12350"/>
<dbReference type="EMBL" id="JXRP01000009">
    <property type="protein sequence ID" value="KIL49767.1"/>
    <property type="molecule type" value="Genomic_DNA"/>
</dbReference>
<feature type="transmembrane region" description="Helical" evidence="6">
    <location>
        <begin position="95"/>
        <end position="117"/>
    </location>
</feature>
<dbReference type="Proteomes" id="UP000031938">
    <property type="component" value="Unassembled WGS sequence"/>
</dbReference>
<dbReference type="RefSeq" id="WP_041086995.1">
    <property type="nucleotide sequence ID" value="NZ_JXRP01000009.1"/>
</dbReference>
<feature type="transmembrane region" description="Helical" evidence="6">
    <location>
        <begin position="34"/>
        <end position="52"/>
    </location>
</feature>